<comment type="cofactor">
    <cofactor evidence="1">
        <name>Mn(2+)</name>
        <dbReference type="ChEBI" id="CHEBI:29035"/>
    </cofactor>
</comment>
<keyword evidence="4" id="KW-0378">Hydrolase</keyword>
<accession>A0A1G8A0E6</accession>
<dbReference type="AlphaFoldDB" id="A0A1G8A0E6"/>
<reference evidence="8 9" key="1">
    <citation type="submission" date="2016-10" db="EMBL/GenBank/DDBJ databases">
        <authorList>
            <person name="de Groot N.N."/>
        </authorList>
    </citation>
    <scope>NUCLEOTIDE SEQUENCE [LARGE SCALE GENOMIC DNA]</scope>
    <source>
        <strain evidence="8 9">DSM 23142</strain>
    </source>
</reference>
<evidence type="ECO:0000256" key="3">
    <source>
        <dbReference type="ARBA" id="ARBA00022723"/>
    </source>
</evidence>
<comment type="cofactor">
    <cofactor evidence="2">
        <name>Mg(2+)</name>
        <dbReference type="ChEBI" id="CHEBI:18420"/>
    </cofactor>
</comment>
<evidence type="ECO:0000313" key="8">
    <source>
        <dbReference type="EMBL" id="SDH14424.1"/>
    </source>
</evidence>
<dbReference type="SUPFAM" id="SSF55811">
    <property type="entry name" value="Nudix"/>
    <property type="match status" value="1"/>
</dbReference>
<gene>
    <name evidence="8" type="ORF">SAMN04489810_2229</name>
</gene>
<evidence type="ECO:0000313" key="9">
    <source>
        <dbReference type="Proteomes" id="UP000199009"/>
    </source>
</evidence>
<evidence type="ECO:0000256" key="6">
    <source>
        <dbReference type="ARBA" id="ARBA00023211"/>
    </source>
</evidence>
<dbReference type="PANTHER" id="PTHR12992">
    <property type="entry name" value="NUDIX HYDROLASE"/>
    <property type="match status" value="1"/>
</dbReference>
<sequence length="240" mass="25453">MTNGLAATGARAQLAALAGGSGRTSQTQVFPAAESLPEAENARSAAVLLLFGILDALPSDHDAQTEAVSRDLDVLLLARATTLRSHPGQVAFPGGRIDPGDASPIAAALREAREETGLDTDGVEILGPLADIPLAFSRHLVTPALAWWRHPSPVRVVDVAESADVFRAPVADLLDPSHRGVTVIRRDGREWRGPGFLVPHAGGEHLVWGFTAGLLDGLFDRLGWTEPWDRGRELALDVPV</sequence>
<dbReference type="GO" id="GO:0046872">
    <property type="term" value="F:metal ion binding"/>
    <property type="evidence" value="ECO:0007669"/>
    <property type="project" value="UniProtKB-KW"/>
</dbReference>
<dbReference type="InterPro" id="IPR045121">
    <property type="entry name" value="CoAse"/>
</dbReference>
<dbReference type="PROSITE" id="PS51462">
    <property type="entry name" value="NUDIX"/>
    <property type="match status" value="1"/>
</dbReference>
<dbReference type="Gene3D" id="3.90.79.10">
    <property type="entry name" value="Nucleoside Triphosphate Pyrophosphohydrolase"/>
    <property type="match status" value="1"/>
</dbReference>
<dbReference type="InterPro" id="IPR000086">
    <property type="entry name" value="NUDIX_hydrolase_dom"/>
</dbReference>
<keyword evidence="9" id="KW-1185">Reference proteome</keyword>
<protein>
    <submittedName>
        <fullName evidence="8">NUDIX domain-containing protein</fullName>
    </submittedName>
</protein>
<evidence type="ECO:0000256" key="4">
    <source>
        <dbReference type="ARBA" id="ARBA00022801"/>
    </source>
</evidence>
<evidence type="ECO:0000259" key="7">
    <source>
        <dbReference type="PROSITE" id="PS51462"/>
    </source>
</evidence>
<organism evidence="8 9">
    <name type="scientific">Microbacterium pygmaeum</name>
    <dbReference type="NCBI Taxonomy" id="370764"/>
    <lineage>
        <taxon>Bacteria</taxon>
        <taxon>Bacillati</taxon>
        <taxon>Actinomycetota</taxon>
        <taxon>Actinomycetes</taxon>
        <taxon>Micrococcales</taxon>
        <taxon>Microbacteriaceae</taxon>
        <taxon>Microbacterium</taxon>
    </lineage>
</organism>
<keyword evidence="5" id="KW-0460">Magnesium</keyword>
<dbReference type="InterPro" id="IPR015797">
    <property type="entry name" value="NUDIX_hydrolase-like_dom_sf"/>
</dbReference>
<dbReference type="PANTHER" id="PTHR12992:SF11">
    <property type="entry name" value="MITOCHONDRIAL COENZYME A DIPHOSPHATASE NUDT8"/>
    <property type="match status" value="1"/>
</dbReference>
<feature type="domain" description="Nudix hydrolase" evidence="7">
    <location>
        <begin position="59"/>
        <end position="190"/>
    </location>
</feature>
<keyword evidence="6" id="KW-0464">Manganese</keyword>
<evidence type="ECO:0000256" key="5">
    <source>
        <dbReference type="ARBA" id="ARBA00022842"/>
    </source>
</evidence>
<evidence type="ECO:0000256" key="2">
    <source>
        <dbReference type="ARBA" id="ARBA00001946"/>
    </source>
</evidence>
<dbReference type="Pfam" id="PF00293">
    <property type="entry name" value="NUDIX"/>
    <property type="match status" value="1"/>
</dbReference>
<dbReference type="EMBL" id="LT629692">
    <property type="protein sequence ID" value="SDH14424.1"/>
    <property type="molecule type" value="Genomic_DNA"/>
</dbReference>
<name>A0A1G8A0E6_9MICO</name>
<dbReference type="STRING" id="370764.SAMN04489810_2229"/>
<keyword evidence="3" id="KW-0479">Metal-binding</keyword>
<proteinExistence type="predicted"/>
<evidence type="ECO:0000256" key="1">
    <source>
        <dbReference type="ARBA" id="ARBA00001936"/>
    </source>
</evidence>
<dbReference type="GO" id="GO:0010945">
    <property type="term" value="F:coenzyme A diphosphatase activity"/>
    <property type="evidence" value="ECO:0007669"/>
    <property type="project" value="InterPro"/>
</dbReference>
<dbReference type="CDD" id="cd03426">
    <property type="entry name" value="NUDIX_CoAse_Nudt7"/>
    <property type="match status" value="1"/>
</dbReference>
<dbReference type="OrthoDB" id="9802805at2"/>
<dbReference type="RefSeq" id="WP_091489854.1">
    <property type="nucleotide sequence ID" value="NZ_LT629692.1"/>
</dbReference>
<dbReference type="Proteomes" id="UP000199009">
    <property type="component" value="Chromosome I"/>
</dbReference>